<evidence type="ECO:0000313" key="1">
    <source>
        <dbReference type="EMBL" id="CDH05281.1"/>
    </source>
</evidence>
<dbReference type="AlphaFoldDB" id="A0A077P685"/>
<reference evidence="1" key="1">
    <citation type="submission" date="2013-07" db="EMBL/GenBank/DDBJ databases">
        <title>Sub-species coevolution in mutualistic symbiosis.</title>
        <authorList>
            <person name="Murfin K."/>
            <person name="Klassen J."/>
            <person name="Lee M."/>
            <person name="Forst S."/>
            <person name="Stock P."/>
            <person name="Goodrich-Blair H."/>
        </authorList>
    </citation>
    <scope>NUCLEOTIDE SEQUENCE [LARGE SCALE GENOMIC DNA]</scope>
    <source>
        <strain evidence="1">Oregonense</strain>
    </source>
</reference>
<dbReference type="EMBL" id="CBSX010000093">
    <property type="protein sequence ID" value="CDH05281.1"/>
    <property type="molecule type" value="Genomic_DNA"/>
</dbReference>
<dbReference type="HOGENOM" id="CLU_1795738_0_0_6"/>
<organism evidence="1 2">
    <name type="scientific">Xenorhabdus bovienii str. oregonense</name>
    <dbReference type="NCBI Taxonomy" id="1398202"/>
    <lineage>
        <taxon>Bacteria</taxon>
        <taxon>Pseudomonadati</taxon>
        <taxon>Pseudomonadota</taxon>
        <taxon>Gammaproteobacteria</taxon>
        <taxon>Enterobacterales</taxon>
        <taxon>Morganellaceae</taxon>
        <taxon>Xenorhabdus</taxon>
    </lineage>
</organism>
<accession>A0A077P685</accession>
<dbReference type="RefSeq" id="WP_038255765.1">
    <property type="nucleotide sequence ID" value="NZ_CAWLUU010000160.1"/>
</dbReference>
<protein>
    <submittedName>
        <fullName evidence="1">Uncharacterized protein</fullName>
    </submittedName>
</protein>
<comment type="caution">
    <text evidence="1">The sequence shown here is derived from an EMBL/GenBank/DDBJ whole genome shotgun (WGS) entry which is preliminary data.</text>
</comment>
<evidence type="ECO:0000313" key="2">
    <source>
        <dbReference type="Proteomes" id="UP000028483"/>
    </source>
</evidence>
<gene>
    <name evidence="1" type="ORF">XBO1_1820002</name>
</gene>
<proteinExistence type="predicted"/>
<name>A0A077P685_XENBV</name>
<dbReference type="Proteomes" id="UP000028483">
    <property type="component" value="Unassembled WGS sequence"/>
</dbReference>
<sequence>MRKSKRTNKPLNTKLSDFSDSIEANAAHMPPAARADFAWFVKNPSCRYYLRDAFTDEYRPDEIPGAHHWYTLINLRIDQSPIVYLSNDGGKTGRSSHMVQVGHIPITFSPTDSDFIASLFADQTTEKNQTILSLLWFDGLEKMGVLGKWGVEE</sequence>